<keyword evidence="4" id="KW-1185">Reference proteome</keyword>
<comment type="caution">
    <text evidence="3">The sequence shown here is derived from an EMBL/GenBank/DDBJ whole genome shotgun (WGS) entry which is preliminary data.</text>
</comment>
<evidence type="ECO:0000256" key="2">
    <source>
        <dbReference type="ARBA" id="ARBA00022801"/>
    </source>
</evidence>
<dbReference type="PANTHER" id="PTHR31793">
    <property type="entry name" value="4-HYDROXYBENZOYL-COA THIOESTERASE FAMILY MEMBER"/>
    <property type="match status" value="1"/>
</dbReference>
<dbReference type="OrthoDB" id="9800856at2"/>
<dbReference type="Pfam" id="PF13279">
    <property type="entry name" value="4HBT_2"/>
    <property type="match status" value="1"/>
</dbReference>
<keyword evidence="2" id="KW-0378">Hydrolase</keyword>
<gene>
    <name evidence="3" type="ORF">E5347_01210</name>
</gene>
<reference evidence="3 4" key="1">
    <citation type="submission" date="2019-04" db="EMBL/GenBank/DDBJ databases">
        <title>Microbes associate with the intestines of laboratory mice.</title>
        <authorList>
            <person name="Navarre W."/>
            <person name="Wong E."/>
            <person name="Huang K."/>
            <person name="Tropini C."/>
            <person name="Ng K."/>
            <person name="Yu B."/>
        </authorList>
    </citation>
    <scope>NUCLEOTIDE SEQUENCE [LARGE SCALE GENOMIC DNA]</scope>
    <source>
        <strain evidence="3 4">NM50_B9-20</strain>
    </source>
</reference>
<organism evidence="3 4">
    <name type="scientific">Clostridium sartagoforme</name>
    <dbReference type="NCBI Taxonomy" id="84031"/>
    <lineage>
        <taxon>Bacteria</taxon>
        <taxon>Bacillati</taxon>
        <taxon>Bacillota</taxon>
        <taxon>Clostridia</taxon>
        <taxon>Eubacteriales</taxon>
        <taxon>Clostridiaceae</taxon>
        <taxon>Clostridium</taxon>
    </lineage>
</organism>
<evidence type="ECO:0000313" key="4">
    <source>
        <dbReference type="Proteomes" id="UP000306888"/>
    </source>
</evidence>
<dbReference type="InterPro" id="IPR006684">
    <property type="entry name" value="YbgC/YbaW"/>
</dbReference>
<name>A0A4S2DMB2_9CLOT</name>
<dbReference type="CDD" id="cd00586">
    <property type="entry name" value="4HBT"/>
    <property type="match status" value="1"/>
</dbReference>
<dbReference type="InterPro" id="IPR029069">
    <property type="entry name" value="HotDog_dom_sf"/>
</dbReference>
<evidence type="ECO:0000313" key="3">
    <source>
        <dbReference type="EMBL" id="TGY43457.1"/>
    </source>
</evidence>
<accession>A0A4S2DMB2</accession>
<dbReference type="NCBIfam" id="TIGR00051">
    <property type="entry name" value="YbgC/FadM family acyl-CoA thioesterase"/>
    <property type="match status" value="1"/>
</dbReference>
<dbReference type="EMBL" id="SRYR01000001">
    <property type="protein sequence ID" value="TGY43457.1"/>
    <property type="molecule type" value="Genomic_DNA"/>
</dbReference>
<dbReference type="Proteomes" id="UP000306888">
    <property type="component" value="Unassembled WGS sequence"/>
</dbReference>
<dbReference type="Gene3D" id="3.10.129.10">
    <property type="entry name" value="Hotdog Thioesterase"/>
    <property type="match status" value="1"/>
</dbReference>
<dbReference type="InterPro" id="IPR050563">
    <property type="entry name" value="4-hydroxybenzoyl-CoA_TE"/>
</dbReference>
<proteinExistence type="inferred from homology"/>
<dbReference type="PIRSF" id="PIRSF003230">
    <property type="entry name" value="YbgC"/>
    <property type="match status" value="1"/>
</dbReference>
<dbReference type="PANTHER" id="PTHR31793:SF27">
    <property type="entry name" value="NOVEL THIOESTERASE SUPERFAMILY DOMAIN AND SAPOSIN A-TYPE DOMAIN CONTAINING PROTEIN (0610012H03RIK)"/>
    <property type="match status" value="1"/>
</dbReference>
<protein>
    <submittedName>
        <fullName evidence="3">Acyl-CoA thioesterase</fullName>
    </submittedName>
</protein>
<dbReference type="GO" id="GO:0047617">
    <property type="term" value="F:fatty acyl-CoA hydrolase activity"/>
    <property type="evidence" value="ECO:0007669"/>
    <property type="project" value="TreeGrafter"/>
</dbReference>
<dbReference type="RefSeq" id="WP_136003760.1">
    <property type="nucleotide sequence ID" value="NZ_SRYR01000001.1"/>
</dbReference>
<dbReference type="SUPFAM" id="SSF54637">
    <property type="entry name" value="Thioesterase/thiol ester dehydrase-isomerase"/>
    <property type="match status" value="1"/>
</dbReference>
<comment type="similarity">
    <text evidence="1">Belongs to the 4-hydroxybenzoyl-CoA thioesterase family.</text>
</comment>
<dbReference type="AlphaFoldDB" id="A0A4S2DMB2"/>
<evidence type="ECO:0000256" key="1">
    <source>
        <dbReference type="ARBA" id="ARBA00005953"/>
    </source>
</evidence>
<sequence>MELITYEHKAHYYETDQMGIIHHSNYIRWFEEARVYLMEALGVGYDVTEEKGIISPVLGIECEFKSMTHFNDVLEIIATVGEYTGIKLTVNYVIRDKKTKEIRCTGTSKHCFMSKDNKILSLKRSFPELHEMFTNYKKICDENPII</sequence>